<comment type="caution">
    <text evidence="1">The sequence shown here is derived from an EMBL/GenBank/DDBJ whole genome shotgun (WGS) entry which is preliminary data.</text>
</comment>
<dbReference type="EMBL" id="BARV01038301">
    <property type="protein sequence ID" value="GAI58363.1"/>
    <property type="molecule type" value="Genomic_DNA"/>
</dbReference>
<dbReference type="AlphaFoldDB" id="X1PR90"/>
<proteinExistence type="predicted"/>
<name>X1PR90_9ZZZZ</name>
<organism evidence="1">
    <name type="scientific">marine sediment metagenome</name>
    <dbReference type="NCBI Taxonomy" id="412755"/>
    <lineage>
        <taxon>unclassified sequences</taxon>
        <taxon>metagenomes</taxon>
        <taxon>ecological metagenomes</taxon>
    </lineage>
</organism>
<evidence type="ECO:0000313" key="1">
    <source>
        <dbReference type="EMBL" id="GAI58363.1"/>
    </source>
</evidence>
<gene>
    <name evidence="1" type="ORF">S06H3_59045</name>
</gene>
<protein>
    <submittedName>
        <fullName evidence="1">Uncharacterized protein</fullName>
    </submittedName>
</protein>
<sequence length="79" mass="8236">MTYTLTLQAGEEGIVGATGYPLQEPLSVDFTTTAFRTAMHVAGAVPVDEAKGVGLRGPIQAYFSCLLDAGSIDQASMKV</sequence>
<feature type="non-terminal residue" evidence="1">
    <location>
        <position position="79"/>
    </location>
</feature>
<reference evidence="1" key="1">
    <citation type="journal article" date="2014" name="Front. Microbiol.">
        <title>High frequency of phylogenetically diverse reductive dehalogenase-homologous genes in deep subseafloor sedimentary metagenomes.</title>
        <authorList>
            <person name="Kawai M."/>
            <person name="Futagami T."/>
            <person name="Toyoda A."/>
            <person name="Takaki Y."/>
            <person name="Nishi S."/>
            <person name="Hori S."/>
            <person name="Arai W."/>
            <person name="Tsubouchi T."/>
            <person name="Morono Y."/>
            <person name="Uchiyama I."/>
            <person name="Ito T."/>
            <person name="Fujiyama A."/>
            <person name="Inagaki F."/>
            <person name="Takami H."/>
        </authorList>
    </citation>
    <scope>NUCLEOTIDE SEQUENCE</scope>
    <source>
        <strain evidence="1">Expedition CK06-06</strain>
    </source>
</reference>
<accession>X1PR90</accession>